<proteinExistence type="predicted"/>
<evidence type="ECO:0000256" key="1">
    <source>
        <dbReference type="ARBA" id="ARBA00023015"/>
    </source>
</evidence>
<accession>A0A6L8UTG6</accession>
<feature type="DNA-binding region" description="H-T-H motif" evidence="4">
    <location>
        <begin position="29"/>
        <end position="48"/>
    </location>
</feature>
<evidence type="ECO:0000256" key="3">
    <source>
        <dbReference type="ARBA" id="ARBA00023163"/>
    </source>
</evidence>
<dbReference type="AlphaFoldDB" id="A0A6L8UTG6"/>
<dbReference type="InterPro" id="IPR009057">
    <property type="entry name" value="Homeodomain-like_sf"/>
</dbReference>
<evidence type="ECO:0000259" key="5">
    <source>
        <dbReference type="PROSITE" id="PS50977"/>
    </source>
</evidence>
<organism evidence="6 7">
    <name type="scientific">Paenibacillus silvestris</name>
    <dbReference type="NCBI Taxonomy" id="2606219"/>
    <lineage>
        <taxon>Bacteria</taxon>
        <taxon>Bacillati</taxon>
        <taxon>Bacillota</taxon>
        <taxon>Bacilli</taxon>
        <taxon>Bacillales</taxon>
        <taxon>Paenibacillaceae</taxon>
        <taxon>Paenibacillus</taxon>
    </lineage>
</organism>
<comment type="caution">
    <text evidence="6">The sequence shown here is derived from an EMBL/GenBank/DDBJ whole genome shotgun (WGS) entry which is preliminary data.</text>
</comment>
<gene>
    <name evidence="6" type="ORF">GQF01_03450</name>
</gene>
<keyword evidence="2 4" id="KW-0238">DNA-binding</keyword>
<reference evidence="6 7" key="1">
    <citation type="submission" date="2019-12" db="EMBL/GenBank/DDBJ databases">
        <title>Paenibacillus sp. nov. sp. isolated from soil.</title>
        <authorList>
            <person name="Kim J."/>
            <person name="Jeong S.E."/>
            <person name="Jung H.S."/>
            <person name="Jeon C.O."/>
        </authorList>
    </citation>
    <scope>NUCLEOTIDE SEQUENCE [LARGE SCALE GENOMIC DNA]</scope>
    <source>
        <strain evidence="6 7">5J-6</strain>
    </source>
</reference>
<evidence type="ECO:0000313" key="6">
    <source>
        <dbReference type="EMBL" id="MZQ81177.1"/>
    </source>
</evidence>
<dbReference type="SUPFAM" id="SSF46689">
    <property type="entry name" value="Homeodomain-like"/>
    <property type="match status" value="1"/>
</dbReference>
<dbReference type="RefSeq" id="WP_161405487.1">
    <property type="nucleotide sequence ID" value="NZ_WTUZ01000010.1"/>
</dbReference>
<dbReference type="SUPFAM" id="SSF48498">
    <property type="entry name" value="Tetracyclin repressor-like, C-terminal domain"/>
    <property type="match status" value="1"/>
</dbReference>
<name>A0A6L8UTG6_9BACL</name>
<dbReference type="PRINTS" id="PR00455">
    <property type="entry name" value="HTHTETR"/>
</dbReference>
<dbReference type="Pfam" id="PF00440">
    <property type="entry name" value="TetR_N"/>
    <property type="match status" value="1"/>
</dbReference>
<dbReference type="PANTHER" id="PTHR47506">
    <property type="entry name" value="TRANSCRIPTIONAL REGULATORY PROTEIN"/>
    <property type="match status" value="1"/>
</dbReference>
<keyword evidence="7" id="KW-1185">Reference proteome</keyword>
<feature type="domain" description="HTH tetR-type" evidence="5">
    <location>
        <begin position="6"/>
        <end position="66"/>
    </location>
</feature>
<dbReference type="GO" id="GO:0003677">
    <property type="term" value="F:DNA binding"/>
    <property type="evidence" value="ECO:0007669"/>
    <property type="project" value="UniProtKB-UniRule"/>
</dbReference>
<keyword evidence="1" id="KW-0805">Transcription regulation</keyword>
<keyword evidence="3" id="KW-0804">Transcription</keyword>
<dbReference type="InterPro" id="IPR036271">
    <property type="entry name" value="Tet_transcr_reg_TetR-rel_C_sf"/>
</dbReference>
<dbReference type="InterPro" id="IPR001647">
    <property type="entry name" value="HTH_TetR"/>
</dbReference>
<dbReference type="Gene3D" id="1.10.10.60">
    <property type="entry name" value="Homeodomain-like"/>
    <property type="match status" value="1"/>
</dbReference>
<dbReference type="PROSITE" id="PS50977">
    <property type="entry name" value="HTH_TETR_2"/>
    <property type="match status" value="1"/>
</dbReference>
<evidence type="ECO:0000256" key="4">
    <source>
        <dbReference type="PROSITE-ProRule" id="PRU00335"/>
    </source>
</evidence>
<dbReference type="EMBL" id="WTUZ01000010">
    <property type="protein sequence ID" value="MZQ81177.1"/>
    <property type="molecule type" value="Genomic_DNA"/>
</dbReference>
<dbReference type="Proteomes" id="UP000481087">
    <property type="component" value="Unassembled WGS sequence"/>
</dbReference>
<evidence type="ECO:0000256" key="2">
    <source>
        <dbReference type="ARBA" id="ARBA00023125"/>
    </source>
</evidence>
<dbReference type="Gene3D" id="1.10.357.10">
    <property type="entry name" value="Tetracycline Repressor, domain 2"/>
    <property type="match status" value="1"/>
</dbReference>
<evidence type="ECO:0000313" key="7">
    <source>
        <dbReference type="Proteomes" id="UP000481087"/>
    </source>
</evidence>
<dbReference type="PANTHER" id="PTHR47506:SF1">
    <property type="entry name" value="HTH-TYPE TRANSCRIPTIONAL REGULATOR YJDC"/>
    <property type="match status" value="1"/>
</dbReference>
<protein>
    <submittedName>
        <fullName evidence="6">TetR family transcriptional regulator</fullName>
    </submittedName>
</protein>
<sequence>MSRLKTFQIEETIDKAIDIFREKGYQGTSMQDLVSALSLNRSSIYQTFRSKEDLYLVALDRYGEKTSDITAILYEPGTCKEVLLRFFNKLFDHNRVRTCLLIFASLEMSEHPEVRARVSTNNNLRERAFFQLLSRGLAKGEIKGNPNLRDLSQYLVNVTNGITITSAGTDRKTLDTILETSLYFLR</sequence>